<dbReference type="AlphaFoldDB" id="A0A9W8H5F1"/>
<reference evidence="2" key="1">
    <citation type="submission" date="2022-07" db="EMBL/GenBank/DDBJ databases">
        <title>Phylogenomic reconstructions and comparative analyses of Kickxellomycotina fungi.</title>
        <authorList>
            <person name="Reynolds N.K."/>
            <person name="Stajich J.E."/>
            <person name="Barry K."/>
            <person name="Grigoriev I.V."/>
            <person name="Crous P."/>
            <person name="Smith M.E."/>
        </authorList>
    </citation>
    <scope>NUCLEOTIDE SEQUENCE</scope>
    <source>
        <strain evidence="2">NBRC 105414</strain>
    </source>
</reference>
<keyword evidence="3" id="KW-1185">Reference proteome</keyword>
<feature type="compositionally biased region" description="Acidic residues" evidence="1">
    <location>
        <begin position="286"/>
        <end position="295"/>
    </location>
</feature>
<evidence type="ECO:0000313" key="3">
    <source>
        <dbReference type="Proteomes" id="UP001140217"/>
    </source>
</evidence>
<dbReference type="OrthoDB" id="5535131at2759"/>
<proteinExistence type="predicted"/>
<evidence type="ECO:0008006" key="4">
    <source>
        <dbReference type="Google" id="ProtNLM"/>
    </source>
</evidence>
<accession>A0A9W8H5F1</accession>
<evidence type="ECO:0000256" key="1">
    <source>
        <dbReference type="SAM" id="MobiDB-lite"/>
    </source>
</evidence>
<evidence type="ECO:0000313" key="2">
    <source>
        <dbReference type="EMBL" id="KAJ2776315.1"/>
    </source>
</evidence>
<sequence>MRLGDLPDSVLSAVLSEACSGGHYDRATELGRNLPLLAVCRRWRRVALPVVYSGVFVRYGECRCRRPCTQAEAVVEDPGCATISTNLGLVASAGYAGAAGWADIRVRCRVSPLAALRDIIQQLRSIASKWDGVRSLEIVLSPESPPPAPPPDQADCGGDIEQLADALYTLMPRVRELVLGGAGGGGTPPVGALYGRLAALCAGRLQVLDSTCPVAVPDSVEFGRLRDVDTSCRLPCMRPDALETLALQDVPAHSSWWDAFSTNTRSRTIRFPRLRSLRLAYSADPSSEDDDDDDNSGVATRRRGPQRLCFPALDELHIRGGRGACRLLEQAELPQRVGAVFVSAAAEVLRSLADAGVAATRSVDLAIVEGAGSSDPAAVFASVNRILSRARGCRTLALYVYDSGLPVLPESIGCAALTELRVLAPTSIDTAVGLIQGLPRLAAMALHCVTPDSARLDLSVVVPETPGGGAPVAPLNAGLASLALTFDGCRRSP</sequence>
<name>A0A9W8H5F1_9FUNG</name>
<feature type="region of interest" description="Disordered" evidence="1">
    <location>
        <begin position="282"/>
        <end position="301"/>
    </location>
</feature>
<organism evidence="2 3">
    <name type="scientific">Coemansia javaensis</name>
    <dbReference type="NCBI Taxonomy" id="2761396"/>
    <lineage>
        <taxon>Eukaryota</taxon>
        <taxon>Fungi</taxon>
        <taxon>Fungi incertae sedis</taxon>
        <taxon>Zoopagomycota</taxon>
        <taxon>Kickxellomycotina</taxon>
        <taxon>Kickxellomycetes</taxon>
        <taxon>Kickxellales</taxon>
        <taxon>Kickxellaceae</taxon>
        <taxon>Coemansia</taxon>
    </lineage>
</organism>
<dbReference type="EMBL" id="JANBUL010000374">
    <property type="protein sequence ID" value="KAJ2776315.1"/>
    <property type="molecule type" value="Genomic_DNA"/>
</dbReference>
<protein>
    <recommendedName>
        <fullName evidence="4">F-box domain-containing protein</fullName>
    </recommendedName>
</protein>
<comment type="caution">
    <text evidence="2">The sequence shown here is derived from an EMBL/GenBank/DDBJ whole genome shotgun (WGS) entry which is preliminary data.</text>
</comment>
<gene>
    <name evidence="2" type="ORF">H4R18_005739</name>
</gene>
<dbReference type="Proteomes" id="UP001140217">
    <property type="component" value="Unassembled WGS sequence"/>
</dbReference>